<keyword evidence="3" id="KW-1185">Reference proteome</keyword>
<dbReference type="eggNOG" id="ENOG50336WP">
    <property type="taxonomic scope" value="Bacteria"/>
</dbReference>
<reference evidence="2 3" key="1">
    <citation type="submission" date="2016-10" db="EMBL/GenBank/DDBJ databases">
        <authorList>
            <person name="de Groot N.N."/>
        </authorList>
    </citation>
    <scope>NUCLEOTIDE SEQUENCE [LARGE SCALE GENOMIC DNA]</scope>
    <source>
        <strain evidence="2 3">DSM 44149</strain>
    </source>
</reference>
<evidence type="ECO:0000256" key="1">
    <source>
        <dbReference type="SAM" id="MobiDB-lite"/>
    </source>
</evidence>
<proteinExistence type="predicted"/>
<evidence type="ECO:0000313" key="2">
    <source>
        <dbReference type="EMBL" id="SDN06024.1"/>
    </source>
</evidence>
<accession>A0A1G9YA70</accession>
<feature type="region of interest" description="Disordered" evidence="1">
    <location>
        <begin position="25"/>
        <end position="66"/>
    </location>
</feature>
<sequence length="200" mass="21447">MNSQQPRSLTRVAVGVVLTLVAGCSSEPEPPTVTTRTSSLTSSPLAPTQLRPVPASPSSPNPSAEHAVQQAVQAYSLMWQDFAQAAATSDHHSSLLAQHASDQALRELRGMLFTNSIQGVFVLGRPAVTPRLLAVRVPELPIEVLLTDCHDDDAWPRYAFGGGTAPKPRSSGRRHINATVRVERDTWRVTGLVLAEPGTC</sequence>
<dbReference type="PROSITE" id="PS51257">
    <property type="entry name" value="PROKAR_LIPOPROTEIN"/>
    <property type="match status" value="1"/>
</dbReference>
<name>A0A1G9YA70_ALLAB</name>
<protein>
    <recommendedName>
        <fullName evidence="4">Mce-associated membrane protein</fullName>
    </recommendedName>
</protein>
<evidence type="ECO:0008006" key="4">
    <source>
        <dbReference type="Google" id="ProtNLM"/>
    </source>
</evidence>
<dbReference type="AlphaFoldDB" id="A0A1G9YA70"/>
<evidence type="ECO:0000313" key="3">
    <source>
        <dbReference type="Proteomes" id="UP000183376"/>
    </source>
</evidence>
<feature type="compositionally biased region" description="Low complexity" evidence="1">
    <location>
        <begin position="32"/>
        <end position="48"/>
    </location>
</feature>
<gene>
    <name evidence="2" type="ORF">SAMN04489726_4697</name>
</gene>
<dbReference type="EMBL" id="LT629701">
    <property type="protein sequence ID" value="SDN06024.1"/>
    <property type="molecule type" value="Genomic_DNA"/>
</dbReference>
<dbReference type="Proteomes" id="UP000183376">
    <property type="component" value="Chromosome I"/>
</dbReference>
<organism evidence="2 3">
    <name type="scientific">Allokutzneria albata</name>
    <name type="common">Kibdelosporangium albatum</name>
    <dbReference type="NCBI Taxonomy" id="211114"/>
    <lineage>
        <taxon>Bacteria</taxon>
        <taxon>Bacillati</taxon>
        <taxon>Actinomycetota</taxon>
        <taxon>Actinomycetes</taxon>
        <taxon>Pseudonocardiales</taxon>
        <taxon>Pseudonocardiaceae</taxon>
        <taxon>Allokutzneria</taxon>
    </lineage>
</organism>